<dbReference type="Pfam" id="PF13614">
    <property type="entry name" value="AAA_31"/>
    <property type="match status" value="1"/>
</dbReference>
<evidence type="ECO:0000313" key="2">
    <source>
        <dbReference type="EMBL" id="KHD09407.1"/>
    </source>
</evidence>
<gene>
    <name evidence="2" type="ORF">PN36_28370</name>
</gene>
<dbReference type="PANTHER" id="PTHR13696">
    <property type="entry name" value="P-LOOP CONTAINING NUCLEOSIDE TRIPHOSPHATE HYDROLASE"/>
    <property type="match status" value="1"/>
</dbReference>
<dbReference type="EMBL" id="JSZA02000183">
    <property type="protein sequence ID" value="KHD09407.1"/>
    <property type="molecule type" value="Genomic_DNA"/>
</dbReference>
<sequence length="278" mass="31620">MNAKTISIINMKGGVGKTTLSINLGRYLSELKQKKVLLVDLDPQANATIVGIAPDELKQHLKQKKTVADLFINCLKSYGPFPKTEEVKINISDYIYRSFESTDKKSYLDLIPSEIILSSVLKGVSLGPYELNRLLIDEVKNKYDFIIVDCAPTYSLLTTLALNATGAILMPVMADSFGVYGVQLMKHVIEEHQYDYGVDIKVVCLLFTMWESDKKHQNSFMNQIRKEWNLQTFNTKISKSDWYKIANGKREMIWESSAHQALKAEFEAFVEEFLQKVG</sequence>
<dbReference type="Proteomes" id="UP000030428">
    <property type="component" value="Unassembled WGS sequence"/>
</dbReference>
<dbReference type="PANTHER" id="PTHR13696:SF99">
    <property type="entry name" value="COBYRINIC ACID AC-DIAMIDE SYNTHASE"/>
    <property type="match status" value="1"/>
</dbReference>
<evidence type="ECO:0000259" key="1">
    <source>
        <dbReference type="Pfam" id="PF13614"/>
    </source>
</evidence>
<dbReference type="InterPro" id="IPR025669">
    <property type="entry name" value="AAA_dom"/>
</dbReference>
<comment type="caution">
    <text evidence="2">The sequence shown here is derived from an EMBL/GenBank/DDBJ whole genome shotgun (WGS) entry which is preliminary data.</text>
</comment>
<dbReference type="CDD" id="cd02042">
    <property type="entry name" value="ParAB_family"/>
    <property type="match status" value="1"/>
</dbReference>
<reference evidence="2 3" key="1">
    <citation type="journal article" date="2016" name="Front. Microbiol.">
        <title>Single-Cell (Meta-)Genomics of a Dimorphic Candidatus Thiomargarita nelsonii Reveals Genomic Plasticity.</title>
        <authorList>
            <person name="Flood B.E."/>
            <person name="Fliss P."/>
            <person name="Jones D.S."/>
            <person name="Dick G.J."/>
            <person name="Jain S."/>
            <person name="Kaster A.K."/>
            <person name="Winkel M."/>
            <person name="Mussmann M."/>
            <person name="Bailey J."/>
        </authorList>
    </citation>
    <scope>NUCLEOTIDE SEQUENCE [LARGE SCALE GENOMIC DNA]</scope>
    <source>
        <strain evidence="2">Hydrate Ridge</strain>
    </source>
</reference>
<evidence type="ECO:0000313" key="3">
    <source>
        <dbReference type="Proteomes" id="UP000030428"/>
    </source>
</evidence>
<dbReference type="InterPro" id="IPR050678">
    <property type="entry name" value="DNA_Partitioning_ATPase"/>
</dbReference>
<dbReference type="InterPro" id="IPR027417">
    <property type="entry name" value="P-loop_NTPase"/>
</dbReference>
<feature type="domain" description="AAA" evidence="1">
    <location>
        <begin position="3"/>
        <end position="194"/>
    </location>
</feature>
<protein>
    <recommendedName>
        <fullName evidence="1">AAA domain-containing protein</fullName>
    </recommendedName>
</protein>
<dbReference type="Gene3D" id="3.40.50.300">
    <property type="entry name" value="P-loop containing nucleotide triphosphate hydrolases"/>
    <property type="match status" value="1"/>
</dbReference>
<name>A0A0A6RLT8_9GAMM</name>
<organism evidence="2 3">
    <name type="scientific">Candidatus Thiomargarita nelsonii</name>
    <dbReference type="NCBI Taxonomy" id="1003181"/>
    <lineage>
        <taxon>Bacteria</taxon>
        <taxon>Pseudomonadati</taxon>
        <taxon>Pseudomonadota</taxon>
        <taxon>Gammaproteobacteria</taxon>
        <taxon>Thiotrichales</taxon>
        <taxon>Thiotrichaceae</taxon>
        <taxon>Thiomargarita</taxon>
    </lineage>
</organism>
<keyword evidence="3" id="KW-1185">Reference proteome</keyword>
<proteinExistence type="predicted"/>
<accession>A0A0A6RLT8</accession>
<dbReference type="AlphaFoldDB" id="A0A0A6RLT8"/>
<dbReference type="SUPFAM" id="SSF52540">
    <property type="entry name" value="P-loop containing nucleoside triphosphate hydrolases"/>
    <property type="match status" value="1"/>
</dbReference>